<dbReference type="Pfam" id="PF00019">
    <property type="entry name" value="TGF_beta"/>
    <property type="match status" value="1"/>
</dbReference>
<dbReference type="SUPFAM" id="SSF57501">
    <property type="entry name" value="Cystine-knot cytokines"/>
    <property type="match status" value="1"/>
</dbReference>
<keyword evidence="5 7" id="KW-0339">Growth factor</keyword>
<dbReference type="GO" id="GO:0030116">
    <property type="term" value="F:glial cell-derived neurotrophic factor receptor binding"/>
    <property type="evidence" value="ECO:0007669"/>
    <property type="project" value="InterPro"/>
</dbReference>
<dbReference type="Proteomes" id="UP000324632">
    <property type="component" value="Chromosome 13"/>
</dbReference>
<dbReference type="InterPro" id="IPR001839">
    <property type="entry name" value="TGF-b_C"/>
</dbReference>
<dbReference type="CDD" id="cd19381">
    <property type="entry name" value="TGF_beta_Artemin"/>
    <property type="match status" value="1"/>
</dbReference>
<dbReference type="GO" id="GO:0005576">
    <property type="term" value="C:extracellular region"/>
    <property type="evidence" value="ECO:0007669"/>
    <property type="project" value="UniProtKB-SubCell"/>
</dbReference>
<proteinExistence type="inferred from homology"/>
<comment type="similarity">
    <text evidence="2">Belongs to the TGF-beta family. GDNF subfamily.</text>
</comment>
<keyword evidence="6" id="KW-1015">Disulfide bond</keyword>
<dbReference type="GO" id="GO:0008083">
    <property type="term" value="F:growth factor activity"/>
    <property type="evidence" value="ECO:0007669"/>
    <property type="project" value="UniProtKB-KW"/>
</dbReference>
<sequence>MRSGFLSELHHICKNAGQPRLSDHTTGTGFHSHCEMLQAKGFVFAAERRHVCLSVLRLLAVPTGFETVAKVGSPGPISHAKGWRNPDSSMARPARCDLSNWKVMLLIFGCLLSLADGHFLQKGTEELQPGMLRASSTPSDRTRHQQHPDLWQSDAPWAELQGASVVEEGEEPRVRWQRSSTSVSSVRKSRKERKERRNRARGRSSQDCRLERKEMRVRDLGLGYDSDEIILFKYCIGTCMSARRNYDLALKVLMDNGSVPSRKVSTQPCCRPTRFETVSFMDAQTSWQTIKWLSAANCSCLG</sequence>
<gene>
    <name evidence="10" type="ORF">E1301_Tti009284</name>
</gene>
<dbReference type="GO" id="GO:0030971">
    <property type="term" value="F:receptor tyrosine kinase binding"/>
    <property type="evidence" value="ECO:0007669"/>
    <property type="project" value="InterPro"/>
</dbReference>
<evidence type="ECO:0000256" key="3">
    <source>
        <dbReference type="ARBA" id="ARBA00022525"/>
    </source>
</evidence>
<comment type="caution">
    <text evidence="10">The sequence shown here is derived from an EMBL/GenBank/DDBJ whole genome shotgun (WGS) entry which is preliminary data.</text>
</comment>
<evidence type="ECO:0000313" key="11">
    <source>
        <dbReference type="Proteomes" id="UP000324632"/>
    </source>
</evidence>
<feature type="compositionally biased region" description="Basic residues" evidence="8">
    <location>
        <begin position="187"/>
        <end position="202"/>
    </location>
</feature>
<evidence type="ECO:0000256" key="1">
    <source>
        <dbReference type="ARBA" id="ARBA00004613"/>
    </source>
</evidence>
<comment type="subcellular location">
    <subcellularLocation>
        <location evidence="1">Secreted</location>
    </subcellularLocation>
</comment>
<dbReference type="Gene3D" id="2.10.90.10">
    <property type="entry name" value="Cystine-knot cytokines"/>
    <property type="match status" value="1"/>
</dbReference>
<evidence type="ECO:0000256" key="8">
    <source>
        <dbReference type="SAM" id="MobiDB-lite"/>
    </source>
</evidence>
<dbReference type="EMBL" id="SOYY01000013">
    <property type="protein sequence ID" value="KAA0713296.1"/>
    <property type="molecule type" value="Genomic_DNA"/>
</dbReference>
<feature type="region of interest" description="Disordered" evidence="8">
    <location>
        <begin position="131"/>
        <end position="153"/>
    </location>
</feature>
<dbReference type="AlphaFoldDB" id="A0A5A9NX78"/>
<evidence type="ECO:0000256" key="2">
    <source>
        <dbReference type="ARBA" id="ARBA00009832"/>
    </source>
</evidence>
<evidence type="ECO:0000259" key="9">
    <source>
        <dbReference type="PROSITE" id="PS51362"/>
    </source>
</evidence>
<feature type="domain" description="TGF-beta family profile" evidence="9">
    <location>
        <begin position="190"/>
        <end position="301"/>
    </location>
</feature>
<feature type="compositionally biased region" description="Low complexity" evidence="8">
    <location>
        <begin position="177"/>
        <end position="186"/>
    </location>
</feature>
<keyword evidence="11" id="KW-1185">Reference proteome</keyword>
<evidence type="ECO:0000256" key="6">
    <source>
        <dbReference type="ARBA" id="ARBA00023157"/>
    </source>
</evidence>
<keyword evidence="4" id="KW-0732">Signal</keyword>
<evidence type="ECO:0000256" key="4">
    <source>
        <dbReference type="ARBA" id="ARBA00022729"/>
    </source>
</evidence>
<accession>A0A5A9NX78</accession>
<protein>
    <submittedName>
        <fullName evidence="10">Artemin</fullName>
    </submittedName>
</protein>
<evidence type="ECO:0000313" key="10">
    <source>
        <dbReference type="EMBL" id="KAA0713296.1"/>
    </source>
</evidence>
<reference evidence="10 11" key="1">
    <citation type="journal article" date="2019" name="Mol. Ecol. Resour.">
        <title>Chromosome-level genome assembly of Triplophysa tibetana, a fish adapted to the harsh high-altitude environment of the Tibetan Plateau.</title>
        <authorList>
            <person name="Yang X."/>
            <person name="Liu H."/>
            <person name="Ma Z."/>
            <person name="Zou Y."/>
            <person name="Zou M."/>
            <person name="Mao Y."/>
            <person name="Li X."/>
            <person name="Wang H."/>
            <person name="Chen T."/>
            <person name="Wang W."/>
            <person name="Yang R."/>
        </authorList>
    </citation>
    <scope>NUCLEOTIDE SEQUENCE [LARGE SCALE GENOMIC DNA]</scope>
    <source>
        <strain evidence="10">TTIB1903HZAU</strain>
        <tissue evidence="10">Muscle</tissue>
    </source>
</reference>
<dbReference type="InterPro" id="IPR043401">
    <property type="entry name" value="GDNF_fam"/>
</dbReference>
<dbReference type="GO" id="GO:0048731">
    <property type="term" value="P:system development"/>
    <property type="evidence" value="ECO:0007669"/>
    <property type="project" value="UniProtKB-ARBA"/>
</dbReference>
<evidence type="ECO:0000256" key="7">
    <source>
        <dbReference type="RuleBase" id="RU000354"/>
    </source>
</evidence>
<dbReference type="PROSITE" id="PS51362">
    <property type="entry name" value="TGF_BETA_2"/>
    <property type="match status" value="1"/>
</dbReference>
<name>A0A5A9NX78_9TELE</name>
<organism evidence="10 11">
    <name type="scientific">Triplophysa tibetana</name>
    <dbReference type="NCBI Taxonomy" id="1572043"/>
    <lineage>
        <taxon>Eukaryota</taxon>
        <taxon>Metazoa</taxon>
        <taxon>Chordata</taxon>
        <taxon>Craniata</taxon>
        <taxon>Vertebrata</taxon>
        <taxon>Euteleostomi</taxon>
        <taxon>Actinopterygii</taxon>
        <taxon>Neopterygii</taxon>
        <taxon>Teleostei</taxon>
        <taxon>Ostariophysi</taxon>
        <taxon>Cypriniformes</taxon>
        <taxon>Nemacheilidae</taxon>
        <taxon>Triplophysa</taxon>
    </lineage>
</organism>
<dbReference type="PANTHER" id="PTHR12173:SF8">
    <property type="entry name" value="PERSEPHIN"/>
    <property type="match status" value="1"/>
</dbReference>
<dbReference type="PANTHER" id="PTHR12173">
    <property type="entry name" value="GDNF SUBFAMILY OF TGF-BETA FAMILY"/>
    <property type="match status" value="1"/>
</dbReference>
<feature type="region of interest" description="Disordered" evidence="8">
    <location>
        <begin position="168"/>
        <end position="207"/>
    </location>
</feature>
<keyword evidence="3" id="KW-0964">Secreted</keyword>
<evidence type="ECO:0000256" key="5">
    <source>
        <dbReference type="ARBA" id="ARBA00023030"/>
    </source>
</evidence>
<dbReference type="InterPro" id="IPR029034">
    <property type="entry name" value="Cystine-knot_cytokine"/>
</dbReference>